<organism evidence="1 2">
    <name type="scientific">Candidatus Clostridium radicumherbarum</name>
    <dbReference type="NCBI Taxonomy" id="3381662"/>
    <lineage>
        <taxon>Bacteria</taxon>
        <taxon>Bacillati</taxon>
        <taxon>Bacillota</taxon>
        <taxon>Clostridia</taxon>
        <taxon>Eubacteriales</taxon>
        <taxon>Clostridiaceae</taxon>
        <taxon>Clostridium</taxon>
    </lineage>
</organism>
<dbReference type="Proteomes" id="UP001623661">
    <property type="component" value="Unassembled WGS sequence"/>
</dbReference>
<comment type="caution">
    <text evidence="1">The sequence shown here is derived from an EMBL/GenBank/DDBJ whole genome shotgun (WGS) entry which is preliminary data.</text>
</comment>
<protein>
    <submittedName>
        <fullName evidence="1">Uncharacterized protein</fullName>
    </submittedName>
</protein>
<accession>A0ABW8TQZ1</accession>
<dbReference type="RefSeq" id="WP_406764491.1">
    <property type="nucleotide sequence ID" value="NZ_JBJHZY010000001.1"/>
</dbReference>
<proteinExistence type="predicted"/>
<dbReference type="EMBL" id="JBJHZY010000001">
    <property type="protein sequence ID" value="MFL0267905.1"/>
    <property type="molecule type" value="Genomic_DNA"/>
</dbReference>
<gene>
    <name evidence="1" type="ORF">ACJDUH_07300</name>
</gene>
<sequence>MHIELEINFFGGNRSSSKERDWLEEYIRLNDVEGKKLLRGGDIIYLHGNEYYRTRGESIEFLAALIRMMQHRLGIREGITMNGLELAREDRDWVMEYARNAEKELELYYESKRYFI</sequence>
<keyword evidence="2" id="KW-1185">Reference proteome</keyword>
<evidence type="ECO:0000313" key="1">
    <source>
        <dbReference type="EMBL" id="MFL0267905.1"/>
    </source>
</evidence>
<name>A0ABW8TQZ1_9CLOT</name>
<reference evidence="1 2" key="1">
    <citation type="submission" date="2024-11" db="EMBL/GenBank/DDBJ databases">
        <authorList>
            <person name="Heng Y.C."/>
            <person name="Lim A.C.H."/>
            <person name="Lee J.K.Y."/>
            <person name="Kittelmann S."/>
        </authorList>
    </citation>
    <scope>NUCLEOTIDE SEQUENCE [LARGE SCALE GENOMIC DNA]</scope>
    <source>
        <strain evidence="1 2">WILCCON 0202</strain>
    </source>
</reference>
<evidence type="ECO:0000313" key="2">
    <source>
        <dbReference type="Proteomes" id="UP001623661"/>
    </source>
</evidence>